<dbReference type="SMART" id="SM00342">
    <property type="entry name" value="HTH_ARAC"/>
    <property type="match status" value="1"/>
</dbReference>
<dbReference type="Pfam" id="PF02311">
    <property type="entry name" value="AraC_binding"/>
    <property type="match status" value="1"/>
</dbReference>
<proteinExistence type="predicted"/>
<dbReference type="Gene3D" id="1.10.10.60">
    <property type="entry name" value="Homeodomain-like"/>
    <property type="match status" value="1"/>
</dbReference>
<evidence type="ECO:0000256" key="3">
    <source>
        <dbReference type="ARBA" id="ARBA00023163"/>
    </source>
</evidence>
<feature type="domain" description="HTH araC/xylS-type" evidence="5">
    <location>
        <begin position="208"/>
        <end position="305"/>
    </location>
</feature>
<evidence type="ECO:0000256" key="1">
    <source>
        <dbReference type="ARBA" id="ARBA00023015"/>
    </source>
</evidence>
<accession>A0A514BN21</accession>
<gene>
    <name evidence="6" type="ORF">FKV23_00560</name>
</gene>
<name>A0A514BN21_9GAMM</name>
<dbReference type="AlphaFoldDB" id="A0A514BN21"/>
<dbReference type="PROSITE" id="PS01124">
    <property type="entry name" value="HTH_ARAC_FAMILY_2"/>
    <property type="match status" value="1"/>
</dbReference>
<dbReference type="InterPro" id="IPR018060">
    <property type="entry name" value="HTH_AraC"/>
</dbReference>
<protein>
    <submittedName>
        <fullName evidence="6">AraC family transcriptional regulator</fullName>
    </submittedName>
</protein>
<dbReference type="PANTHER" id="PTHR46796">
    <property type="entry name" value="HTH-TYPE TRANSCRIPTIONAL ACTIVATOR RHAS-RELATED"/>
    <property type="match status" value="1"/>
</dbReference>
<feature type="region of interest" description="Disordered" evidence="4">
    <location>
        <begin position="1"/>
        <end position="41"/>
    </location>
</feature>
<dbReference type="SUPFAM" id="SSF51215">
    <property type="entry name" value="Regulatory protein AraC"/>
    <property type="match status" value="1"/>
</dbReference>
<dbReference type="PANTHER" id="PTHR46796:SF2">
    <property type="entry name" value="TRANSCRIPTIONAL REGULATORY PROTEIN"/>
    <property type="match status" value="1"/>
</dbReference>
<dbReference type="InterPro" id="IPR003313">
    <property type="entry name" value="AraC-bd"/>
</dbReference>
<sequence>MLFSPEGSRHRGPHCRRNHPGLITLPPTPGSPPASATPAASGVVTGRAAPWLRHAAGGQQRIEAHLSGFQFAPHRHDTYAVALTLEGVQCFDYRGTARHSLPGGVVVIHPDERHDGRPGTSDGFRYRSIHIEPARIQRMLGGSGLPFIAGGTSTDPRLIGPVRALLADYRRPLDELELDDALYDLSTSLDALSMPRRRTRPIDHCAAERARGYMLEHWSSDVSLACLERASGRDRWKLSRDFRALFGTSPYRYLLMRRLERARDMLADGHGPAEVAAACCFADQSHLTRHFRNAFGVTPGKWARPA</sequence>
<evidence type="ECO:0000313" key="7">
    <source>
        <dbReference type="Proteomes" id="UP000317199"/>
    </source>
</evidence>
<organism evidence="6 7">
    <name type="scientific">Marilutibacter alkalisoli</name>
    <dbReference type="NCBI Taxonomy" id="2591633"/>
    <lineage>
        <taxon>Bacteria</taxon>
        <taxon>Pseudomonadati</taxon>
        <taxon>Pseudomonadota</taxon>
        <taxon>Gammaproteobacteria</taxon>
        <taxon>Lysobacterales</taxon>
        <taxon>Lysobacteraceae</taxon>
        <taxon>Marilutibacter</taxon>
    </lineage>
</organism>
<evidence type="ECO:0000313" key="6">
    <source>
        <dbReference type="EMBL" id="QDH68770.1"/>
    </source>
</evidence>
<dbReference type="InterPro" id="IPR009057">
    <property type="entry name" value="Homeodomain-like_sf"/>
</dbReference>
<dbReference type="Proteomes" id="UP000317199">
    <property type="component" value="Chromosome"/>
</dbReference>
<feature type="compositionally biased region" description="Basic residues" evidence="4">
    <location>
        <begin position="10"/>
        <end position="19"/>
    </location>
</feature>
<evidence type="ECO:0000259" key="5">
    <source>
        <dbReference type="PROSITE" id="PS01124"/>
    </source>
</evidence>
<keyword evidence="1" id="KW-0805">Transcription regulation</keyword>
<dbReference type="GO" id="GO:0003700">
    <property type="term" value="F:DNA-binding transcription factor activity"/>
    <property type="evidence" value="ECO:0007669"/>
    <property type="project" value="InterPro"/>
</dbReference>
<dbReference type="InterPro" id="IPR037923">
    <property type="entry name" value="HTH-like"/>
</dbReference>
<dbReference type="KEGG" id="lyj:FKV23_00560"/>
<dbReference type="OrthoDB" id="110167at2"/>
<evidence type="ECO:0000256" key="2">
    <source>
        <dbReference type="ARBA" id="ARBA00023125"/>
    </source>
</evidence>
<dbReference type="Pfam" id="PF12833">
    <property type="entry name" value="HTH_18"/>
    <property type="match status" value="1"/>
</dbReference>
<keyword evidence="7" id="KW-1185">Reference proteome</keyword>
<dbReference type="GO" id="GO:0043565">
    <property type="term" value="F:sequence-specific DNA binding"/>
    <property type="evidence" value="ECO:0007669"/>
    <property type="project" value="InterPro"/>
</dbReference>
<dbReference type="EMBL" id="CP041242">
    <property type="protein sequence ID" value="QDH68770.1"/>
    <property type="molecule type" value="Genomic_DNA"/>
</dbReference>
<keyword evidence="3" id="KW-0804">Transcription</keyword>
<dbReference type="SUPFAM" id="SSF46689">
    <property type="entry name" value="Homeodomain-like"/>
    <property type="match status" value="2"/>
</dbReference>
<keyword evidence="2" id="KW-0238">DNA-binding</keyword>
<evidence type="ECO:0000256" key="4">
    <source>
        <dbReference type="SAM" id="MobiDB-lite"/>
    </source>
</evidence>
<reference evidence="6 7" key="1">
    <citation type="submission" date="2019-06" db="EMBL/GenBank/DDBJ databases">
        <title>Lysobacter alkalisoli sp. nov. isolated from saline-alkali soil.</title>
        <authorList>
            <person name="Sun J.-Q."/>
            <person name="Xu L."/>
        </authorList>
    </citation>
    <scope>NUCLEOTIDE SEQUENCE [LARGE SCALE GENOMIC DNA]</scope>
    <source>
        <strain evidence="6 7">SJ-36</strain>
    </source>
</reference>
<dbReference type="InterPro" id="IPR050204">
    <property type="entry name" value="AraC_XylS_family_regulators"/>
</dbReference>